<reference evidence="8 9" key="1">
    <citation type="submission" date="2017-09" db="EMBL/GenBank/DDBJ databases">
        <authorList>
            <person name="Ehlers B."/>
            <person name="Leendertz F.H."/>
        </authorList>
    </citation>
    <scope>NUCLEOTIDE SEQUENCE [LARGE SCALE GENOMIC DNA]</scope>
    <source>
        <strain evidence="8 9">DSM 16848</strain>
    </source>
</reference>
<dbReference type="PROSITE" id="PS01302">
    <property type="entry name" value="UPF0758"/>
    <property type="match status" value="1"/>
</dbReference>
<dbReference type="PROSITE" id="PS50249">
    <property type="entry name" value="MPN"/>
    <property type="match status" value="1"/>
</dbReference>
<dbReference type="OrthoDB" id="9804482at2"/>
<evidence type="ECO:0000313" key="9">
    <source>
        <dbReference type="Proteomes" id="UP000219669"/>
    </source>
</evidence>
<dbReference type="Pfam" id="PF20582">
    <property type="entry name" value="UPF0758_N"/>
    <property type="match status" value="1"/>
</dbReference>
<dbReference type="InterPro" id="IPR001405">
    <property type="entry name" value="UPF0758"/>
</dbReference>
<dbReference type="InterPro" id="IPR046778">
    <property type="entry name" value="UPF0758_N"/>
</dbReference>
<dbReference type="SUPFAM" id="SSF47781">
    <property type="entry name" value="RuvA domain 2-like"/>
    <property type="match status" value="1"/>
</dbReference>
<dbReference type="GO" id="GO:0008237">
    <property type="term" value="F:metallopeptidase activity"/>
    <property type="evidence" value="ECO:0007669"/>
    <property type="project" value="UniProtKB-KW"/>
</dbReference>
<dbReference type="GO" id="GO:0046872">
    <property type="term" value="F:metal ion binding"/>
    <property type="evidence" value="ECO:0007669"/>
    <property type="project" value="UniProtKB-KW"/>
</dbReference>
<dbReference type="Pfam" id="PF04002">
    <property type="entry name" value="RadC"/>
    <property type="match status" value="1"/>
</dbReference>
<evidence type="ECO:0000256" key="6">
    <source>
        <dbReference type="RuleBase" id="RU003797"/>
    </source>
</evidence>
<dbReference type="NCBIfam" id="TIGR00608">
    <property type="entry name" value="radc"/>
    <property type="match status" value="1"/>
</dbReference>
<dbReference type="Gene3D" id="3.40.140.10">
    <property type="entry name" value="Cytidine Deaminase, domain 2"/>
    <property type="match status" value="1"/>
</dbReference>
<dbReference type="EMBL" id="OCNF01000023">
    <property type="protein sequence ID" value="SOD70179.1"/>
    <property type="molecule type" value="Genomic_DNA"/>
</dbReference>
<evidence type="ECO:0000256" key="5">
    <source>
        <dbReference type="ARBA" id="ARBA00023049"/>
    </source>
</evidence>
<dbReference type="AlphaFoldDB" id="A0A286EH83"/>
<evidence type="ECO:0000256" key="4">
    <source>
        <dbReference type="ARBA" id="ARBA00022833"/>
    </source>
</evidence>
<proteinExistence type="inferred from homology"/>
<evidence type="ECO:0000256" key="1">
    <source>
        <dbReference type="ARBA" id="ARBA00022670"/>
    </source>
</evidence>
<sequence>MSIKHWAEDERPREKLLEHGVATLSDAELLAILLRVGTRGKNAVELARDLLRYFGSLSAVMHATPDELYQHKGMGEASFAQFATVLEIGRRVLHEALRDKPILSSPQQVGDYLRLRIGREKVEVALVLLLNQQNQLMSCEELSRGTVAHNTVYIREVLKLALQHHASAIVFAHNHPSGSLEPSAEDLVLTQRLQSALHLLDIQLLDHFIITAHGWVSFQQRAWLAPIQAA</sequence>
<dbReference type="InterPro" id="IPR025657">
    <property type="entry name" value="RadC_JAB"/>
</dbReference>
<dbReference type="SUPFAM" id="SSF102712">
    <property type="entry name" value="JAB1/MPN domain"/>
    <property type="match status" value="1"/>
</dbReference>
<evidence type="ECO:0000313" key="8">
    <source>
        <dbReference type="EMBL" id="SOD70179.1"/>
    </source>
</evidence>
<evidence type="ECO:0000256" key="3">
    <source>
        <dbReference type="ARBA" id="ARBA00022801"/>
    </source>
</evidence>
<dbReference type="NCBIfam" id="NF000642">
    <property type="entry name" value="PRK00024.1"/>
    <property type="match status" value="1"/>
</dbReference>
<dbReference type="InterPro" id="IPR010994">
    <property type="entry name" value="RuvA_2-like"/>
</dbReference>
<dbReference type="RefSeq" id="WP_097114970.1">
    <property type="nucleotide sequence ID" value="NZ_CP083931.1"/>
</dbReference>
<keyword evidence="4" id="KW-0862">Zinc</keyword>
<dbReference type="Gene3D" id="1.10.150.20">
    <property type="entry name" value="5' to 3' exonuclease, C-terminal subdomain"/>
    <property type="match status" value="1"/>
</dbReference>
<keyword evidence="2" id="KW-0479">Metal-binding</keyword>
<dbReference type="InterPro" id="IPR020891">
    <property type="entry name" value="UPF0758_CS"/>
</dbReference>
<evidence type="ECO:0000256" key="2">
    <source>
        <dbReference type="ARBA" id="ARBA00022723"/>
    </source>
</evidence>
<dbReference type="CDD" id="cd08071">
    <property type="entry name" value="MPN_DUF2466"/>
    <property type="match status" value="1"/>
</dbReference>
<keyword evidence="9" id="KW-1185">Reference proteome</keyword>
<evidence type="ECO:0000259" key="7">
    <source>
        <dbReference type="PROSITE" id="PS50249"/>
    </source>
</evidence>
<keyword evidence="5" id="KW-0482">Metalloprotease</keyword>
<accession>A0A286EH83</accession>
<comment type="similarity">
    <text evidence="6">Belongs to the UPF0758 family.</text>
</comment>
<feature type="domain" description="MPN" evidence="7">
    <location>
        <begin position="102"/>
        <end position="224"/>
    </location>
</feature>
<dbReference type="Proteomes" id="UP000219669">
    <property type="component" value="Unassembled WGS sequence"/>
</dbReference>
<gene>
    <name evidence="8" type="ORF">SAMN02746062_02011</name>
</gene>
<dbReference type="PANTHER" id="PTHR30471:SF3">
    <property type="entry name" value="UPF0758 PROTEIN YEES-RELATED"/>
    <property type="match status" value="1"/>
</dbReference>
<protein>
    <submittedName>
        <fullName evidence="8">DNA repair protein RadC</fullName>
    </submittedName>
</protein>
<keyword evidence="1" id="KW-0645">Protease</keyword>
<organism evidence="8 9">
    <name type="scientific">Alysiella filiformis DSM 16848</name>
    <dbReference type="NCBI Taxonomy" id="1120981"/>
    <lineage>
        <taxon>Bacteria</taxon>
        <taxon>Pseudomonadati</taxon>
        <taxon>Pseudomonadota</taxon>
        <taxon>Betaproteobacteria</taxon>
        <taxon>Neisseriales</taxon>
        <taxon>Neisseriaceae</taxon>
        <taxon>Alysiella</taxon>
    </lineage>
</organism>
<dbReference type="GO" id="GO:0006508">
    <property type="term" value="P:proteolysis"/>
    <property type="evidence" value="ECO:0007669"/>
    <property type="project" value="UniProtKB-KW"/>
</dbReference>
<keyword evidence="3" id="KW-0378">Hydrolase</keyword>
<dbReference type="PANTHER" id="PTHR30471">
    <property type="entry name" value="DNA REPAIR PROTEIN RADC"/>
    <property type="match status" value="1"/>
</dbReference>
<dbReference type="InterPro" id="IPR037518">
    <property type="entry name" value="MPN"/>
</dbReference>
<name>A0A286EH83_9NEIS</name>